<evidence type="ECO:0000256" key="7">
    <source>
        <dbReference type="ARBA" id="ARBA00023242"/>
    </source>
</evidence>
<feature type="domain" description="C2H2-type" evidence="11">
    <location>
        <begin position="264"/>
        <end position="288"/>
    </location>
</feature>
<dbReference type="PROSITE" id="PS50157">
    <property type="entry name" value="ZINC_FINGER_C2H2_2"/>
    <property type="match status" value="3"/>
</dbReference>
<organism evidence="12 13">
    <name type="scientific">Clunio marinus</name>
    <dbReference type="NCBI Taxonomy" id="568069"/>
    <lineage>
        <taxon>Eukaryota</taxon>
        <taxon>Metazoa</taxon>
        <taxon>Ecdysozoa</taxon>
        <taxon>Arthropoda</taxon>
        <taxon>Hexapoda</taxon>
        <taxon>Insecta</taxon>
        <taxon>Pterygota</taxon>
        <taxon>Neoptera</taxon>
        <taxon>Endopterygota</taxon>
        <taxon>Diptera</taxon>
        <taxon>Nematocera</taxon>
        <taxon>Chironomoidea</taxon>
        <taxon>Chironomidae</taxon>
        <taxon>Clunio</taxon>
    </lineage>
</organism>
<dbReference type="SMART" id="SM00355">
    <property type="entry name" value="ZnF_C2H2"/>
    <property type="match status" value="6"/>
</dbReference>
<evidence type="ECO:0000256" key="6">
    <source>
        <dbReference type="ARBA" id="ARBA00023125"/>
    </source>
</evidence>
<keyword evidence="5" id="KW-0862">Zinc</keyword>
<gene>
    <name evidence="12" type="ORF">CLUMA_CG005961</name>
</gene>
<dbReference type="EMBL" id="CVRI01000027">
    <property type="protein sequence ID" value="CRK92399.1"/>
    <property type="molecule type" value="Genomic_DNA"/>
</dbReference>
<evidence type="ECO:0000256" key="3">
    <source>
        <dbReference type="ARBA" id="ARBA00022737"/>
    </source>
</evidence>
<comment type="subcellular location">
    <subcellularLocation>
        <location evidence="1">Nucleus</location>
    </subcellularLocation>
</comment>
<keyword evidence="6" id="KW-0238">DNA-binding</keyword>
<dbReference type="STRING" id="568069.A0A1J1HWC1"/>
<evidence type="ECO:0000256" key="4">
    <source>
        <dbReference type="ARBA" id="ARBA00022771"/>
    </source>
</evidence>
<evidence type="ECO:0000259" key="11">
    <source>
        <dbReference type="PROSITE" id="PS50157"/>
    </source>
</evidence>
<dbReference type="InterPro" id="IPR036236">
    <property type="entry name" value="Znf_C2H2_sf"/>
</dbReference>
<dbReference type="Gene3D" id="3.30.160.60">
    <property type="entry name" value="Classic Zinc Finger"/>
    <property type="match status" value="2"/>
</dbReference>
<evidence type="ECO:0000256" key="5">
    <source>
        <dbReference type="ARBA" id="ARBA00022833"/>
    </source>
</evidence>
<evidence type="ECO:0000313" key="13">
    <source>
        <dbReference type="Proteomes" id="UP000183832"/>
    </source>
</evidence>
<evidence type="ECO:0000256" key="1">
    <source>
        <dbReference type="ARBA" id="ARBA00004123"/>
    </source>
</evidence>
<evidence type="ECO:0000313" key="12">
    <source>
        <dbReference type="EMBL" id="CRK92399.1"/>
    </source>
</evidence>
<keyword evidence="7" id="KW-0539">Nucleus</keyword>
<dbReference type="GO" id="GO:0000978">
    <property type="term" value="F:RNA polymerase II cis-regulatory region sequence-specific DNA binding"/>
    <property type="evidence" value="ECO:0007669"/>
    <property type="project" value="TreeGrafter"/>
</dbReference>
<keyword evidence="4 9" id="KW-0863">Zinc-finger</keyword>
<dbReference type="OrthoDB" id="427030at2759"/>
<feature type="domain" description="C2H2-type" evidence="11">
    <location>
        <begin position="236"/>
        <end position="263"/>
    </location>
</feature>
<dbReference type="GO" id="GO:0008270">
    <property type="term" value="F:zinc ion binding"/>
    <property type="evidence" value="ECO:0007669"/>
    <property type="project" value="UniProtKB-KW"/>
</dbReference>
<evidence type="ECO:0000256" key="8">
    <source>
        <dbReference type="ARBA" id="ARBA00037948"/>
    </source>
</evidence>
<dbReference type="InterPro" id="IPR013087">
    <property type="entry name" value="Znf_C2H2_type"/>
</dbReference>
<sequence length="288" mass="33532">MEESGSNLKQEVWNDTLKTKGRKFKSHIASLLDLFGSLIKTSVDGYELCTHITVPKEYVSLRGEISAEWLKEYHVVNWIDFSFKCQHCDLTIKSLNLYWKHLKDNEVEKIKIKCCEEDCNKQYSALNSYINHAIKIHHECLAYSCFICGRIYYSIGFLIQHYADEHPTVRDIYPCIECGYYAQSFTQLKSHFHTHKSSESSDSSDDEPSQKKKKLFSKYGKNDDSRMKDRKHGKTYACPKCNRVLLTKQGWDYHQLVHANSKPFACNICDASFRSKQTCDEHHKACHS</sequence>
<name>A0A1J1HWC1_9DIPT</name>
<dbReference type="Proteomes" id="UP000183832">
    <property type="component" value="Unassembled WGS sequence"/>
</dbReference>
<dbReference type="AlphaFoldDB" id="A0A1J1HWC1"/>
<dbReference type="PANTHER" id="PTHR24388">
    <property type="entry name" value="ZINC FINGER PROTEIN"/>
    <property type="match status" value="1"/>
</dbReference>
<evidence type="ECO:0000256" key="10">
    <source>
        <dbReference type="SAM" id="MobiDB-lite"/>
    </source>
</evidence>
<evidence type="ECO:0000256" key="9">
    <source>
        <dbReference type="PROSITE-ProRule" id="PRU00042"/>
    </source>
</evidence>
<accession>A0A1J1HWC1</accession>
<evidence type="ECO:0000256" key="2">
    <source>
        <dbReference type="ARBA" id="ARBA00022723"/>
    </source>
</evidence>
<keyword evidence="3" id="KW-0677">Repeat</keyword>
<dbReference type="PANTHER" id="PTHR24388:SF54">
    <property type="entry name" value="PROTEIN ESCARGOT"/>
    <property type="match status" value="1"/>
</dbReference>
<feature type="region of interest" description="Disordered" evidence="10">
    <location>
        <begin position="196"/>
        <end position="233"/>
    </location>
</feature>
<reference evidence="12 13" key="1">
    <citation type="submission" date="2015-04" db="EMBL/GenBank/DDBJ databases">
        <authorList>
            <person name="Syromyatnikov M.Y."/>
            <person name="Popov V.N."/>
        </authorList>
    </citation>
    <scope>NUCLEOTIDE SEQUENCE [LARGE SCALE GENOMIC DNA]</scope>
</reference>
<dbReference type="GO" id="GO:0005634">
    <property type="term" value="C:nucleus"/>
    <property type="evidence" value="ECO:0007669"/>
    <property type="project" value="UniProtKB-SubCell"/>
</dbReference>
<dbReference type="SUPFAM" id="SSF57667">
    <property type="entry name" value="beta-beta-alpha zinc fingers"/>
    <property type="match status" value="1"/>
</dbReference>
<dbReference type="PROSITE" id="PS00028">
    <property type="entry name" value="ZINC_FINGER_C2H2_1"/>
    <property type="match status" value="3"/>
</dbReference>
<keyword evidence="2" id="KW-0479">Metal-binding</keyword>
<protein>
    <submittedName>
        <fullName evidence="12">CLUMA_CG005961, isoform A</fullName>
    </submittedName>
</protein>
<dbReference type="GO" id="GO:0000981">
    <property type="term" value="F:DNA-binding transcription factor activity, RNA polymerase II-specific"/>
    <property type="evidence" value="ECO:0007669"/>
    <property type="project" value="TreeGrafter"/>
</dbReference>
<comment type="similarity">
    <text evidence="8">Belongs to the snail C2H2-type zinc-finger protein family.</text>
</comment>
<keyword evidence="13" id="KW-1185">Reference proteome</keyword>
<dbReference type="InterPro" id="IPR050527">
    <property type="entry name" value="Snail/Krueppel_Znf"/>
</dbReference>
<feature type="domain" description="C2H2-type" evidence="11">
    <location>
        <begin position="173"/>
        <end position="200"/>
    </location>
</feature>
<proteinExistence type="inferred from homology"/>